<reference evidence="2" key="1">
    <citation type="journal article" date="2011" name="Nat. Commun.">
        <title>Effector diversification within compartments of the Leptosphaeria maculans genome affected by Repeat-Induced Point mutations.</title>
        <authorList>
            <person name="Rouxel T."/>
            <person name="Grandaubert J."/>
            <person name="Hane J.K."/>
            <person name="Hoede C."/>
            <person name="van de Wouw A.P."/>
            <person name="Couloux A."/>
            <person name="Dominguez V."/>
            <person name="Anthouard V."/>
            <person name="Bally P."/>
            <person name="Bourras S."/>
            <person name="Cozijnsen A.J."/>
            <person name="Ciuffetti L.M."/>
            <person name="Degrave A."/>
            <person name="Dilmaghani A."/>
            <person name="Duret L."/>
            <person name="Fudal I."/>
            <person name="Goodwin S.B."/>
            <person name="Gout L."/>
            <person name="Glaser N."/>
            <person name="Linglin J."/>
            <person name="Kema G.H.J."/>
            <person name="Lapalu N."/>
            <person name="Lawrence C.B."/>
            <person name="May K."/>
            <person name="Meyer M."/>
            <person name="Ollivier B."/>
            <person name="Poulain J."/>
            <person name="Schoch C.L."/>
            <person name="Simon A."/>
            <person name="Spatafora J.W."/>
            <person name="Stachowiak A."/>
            <person name="Turgeon B.G."/>
            <person name="Tyler B.M."/>
            <person name="Vincent D."/>
            <person name="Weissenbach J."/>
            <person name="Amselem J."/>
            <person name="Quesneville H."/>
            <person name="Oliver R.P."/>
            <person name="Wincker P."/>
            <person name="Balesdent M.-H."/>
            <person name="Howlett B.J."/>
        </authorList>
    </citation>
    <scope>NUCLEOTIDE SEQUENCE [LARGE SCALE GENOMIC DNA]</scope>
    <source>
        <strain evidence="2">JN3 / isolate v23.1.3 / race Av1-4-5-6-7-8</strain>
    </source>
</reference>
<sequence>MANSGHLSLVAIAMIRSDILPGSKAVLTCVLWCPYGQRQATRTCQFAWLGGPGNSVLASMLKRLIVSGEN</sequence>
<protein>
    <submittedName>
        <fullName evidence="1">Predicted protein</fullName>
    </submittedName>
</protein>
<organism evidence="1 2">
    <name type="scientific">Leptosphaeria maculans (strain JN3 / isolate v23.1.3 / race Av1-4-5-6-7-8)</name>
    <name type="common">Blackleg fungus</name>
    <name type="synonym">Phoma lingam</name>
    <dbReference type="NCBI Taxonomy" id="985895"/>
    <lineage>
        <taxon>Eukaryota</taxon>
        <taxon>Fungi</taxon>
        <taxon>Dikarya</taxon>
        <taxon>Ascomycota</taxon>
        <taxon>Pezizomycotina</taxon>
        <taxon>Dothideomycetes</taxon>
        <taxon>Pleosporomycetidae</taxon>
        <taxon>Pleosporales</taxon>
        <taxon>Pleosporineae</taxon>
        <taxon>Leptosphaeriaceae</taxon>
        <taxon>Plenodomus</taxon>
        <taxon>Plenodomus lingam/Leptosphaeria maculans species complex</taxon>
    </lineage>
</organism>
<dbReference type="EMBL" id="FP929139">
    <property type="protein sequence ID" value="CBY02457.1"/>
    <property type="molecule type" value="Genomic_DNA"/>
</dbReference>
<keyword evidence="2" id="KW-1185">Reference proteome</keyword>
<gene>
    <name evidence="1" type="ORF">LEMA_uP012440.1</name>
</gene>
<proteinExistence type="predicted"/>
<accession>E5ADA5</accession>
<dbReference type="GeneID" id="13290503"/>
<evidence type="ECO:0000313" key="1">
    <source>
        <dbReference type="EMBL" id="CBY02457.1"/>
    </source>
</evidence>
<dbReference type="HOGENOM" id="CLU_2758262_0_0_1"/>
<dbReference type="VEuPathDB" id="FungiDB:LEMA_uP012440.1"/>
<dbReference type="InParanoid" id="E5ADA5"/>
<evidence type="ECO:0000313" key="2">
    <source>
        <dbReference type="Proteomes" id="UP000002668"/>
    </source>
</evidence>
<name>E5ADA5_LEPMJ</name>
<dbReference type="AlphaFoldDB" id="E5ADA5"/>
<dbReference type="Proteomes" id="UP000002668">
    <property type="component" value="Genome"/>
</dbReference>